<evidence type="ECO:0000256" key="3">
    <source>
        <dbReference type="ARBA" id="ARBA00022960"/>
    </source>
</evidence>
<sequence length="283" mass="32178">MQKFFTLLIKYNAYLLLALYCSIALLVIKLQEEEIFVELRNNGLEFSAAVNEQFMSIAYFLHLSHENSRLMRLNTDLLNKILHYDNILLEERRYKALFSDSTFNASPYIKAQVVDRKFSATDNMLIIDSGWRHGVKKDMAVLVPQGLVGRVVAVSENYAKVMPVIHPDFRVCVVADSSNCSGILVWNGGREWIANVDHIPISSRLRLNEQFRTADFSTFALRGIPVGRIVRIVPDKLFYTVDVRLAVDFSALHYVLVAPQKVEAEKVRIVSDSSAALLRTPQL</sequence>
<accession>Q3ARE7</accession>
<evidence type="ECO:0000256" key="5">
    <source>
        <dbReference type="SAM" id="Phobius"/>
    </source>
</evidence>
<dbReference type="PANTHER" id="PTHR34138:SF1">
    <property type="entry name" value="CELL SHAPE-DETERMINING PROTEIN MREC"/>
    <property type="match status" value="1"/>
</dbReference>
<name>Q3ARE7_CHLCH</name>
<dbReference type="AlphaFoldDB" id="Q3ARE7"/>
<dbReference type="NCBIfam" id="NF010532">
    <property type="entry name" value="PRK13922.9-3"/>
    <property type="match status" value="1"/>
</dbReference>
<proteinExistence type="inferred from homology"/>
<dbReference type="Gene3D" id="2.40.10.340">
    <property type="entry name" value="Rod shape-determining protein MreC, domain 1"/>
    <property type="match status" value="1"/>
</dbReference>
<dbReference type="OrthoDB" id="9811827at2"/>
<dbReference type="STRING" id="340177.Cag_1166"/>
<feature type="transmembrane region" description="Helical" evidence="5">
    <location>
        <begin position="12"/>
        <end position="30"/>
    </location>
</feature>
<dbReference type="GO" id="GO:0008360">
    <property type="term" value="P:regulation of cell shape"/>
    <property type="evidence" value="ECO:0007669"/>
    <property type="project" value="UniProtKB-KW"/>
</dbReference>
<keyword evidence="5" id="KW-1133">Transmembrane helix</keyword>
<evidence type="ECO:0000259" key="6">
    <source>
        <dbReference type="Pfam" id="PF04085"/>
    </source>
</evidence>
<evidence type="ECO:0000313" key="7">
    <source>
        <dbReference type="EMBL" id="ABB28428.1"/>
    </source>
</evidence>
<keyword evidence="5" id="KW-0472">Membrane</keyword>
<evidence type="ECO:0000256" key="4">
    <source>
        <dbReference type="ARBA" id="ARBA00032089"/>
    </source>
</evidence>
<keyword evidence="5" id="KW-0812">Transmembrane</keyword>
<organism evidence="7">
    <name type="scientific">Chlorobium chlorochromatii (strain CaD3)</name>
    <dbReference type="NCBI Taxonomy" id="340177"/>
    <lineage>
        <taxon>Bacteria</taxon>
        <taxon>Pseudomonadati</taxon>
        <taxon>Chlorobiota</taxon>
        <taxon>Chlorobiia</taxon>
        <taxon>Chlorobiales</taxon>
        <taxon>Chlorobiaceae</taxon>
        <taxon>Chlorobium/Pelodictyon group</taxon>
        <taxon>Chlorobium</taxon>
    </lineage>
</organism>
<gene>
    <name evidence="7" type="ordered locus">Cag_1166</name>
</gene>
<evidence type="ECO:0000256" key="2">
    <source>
        <dbReference type="ARBA" id="ARBA00013855"/>
    </source>
</evidence>
<dbReference type="PANTHER" id="PTHR34138">
    <property type="entry name" value="CELL SHAPE-DETERMINING PROTEIN MREC"/>
    <property type="match status" value="1"/>
</dbReference>
<dbReference type="InterPro" id="IPR007221">
    <property type="entry name" value="MreC"/>
</dbReference>
<dbReference type="Gene3D" id="2.40.10.350">
    <property type="entry name" value="Rod shape-determining protein MreC, domain 2"/>
    <property type="match status" value="1"/>
</dbReference>
<dbReference type="InterPro" id="IPR042175">
    <property type="entry name" value="Cell/Rod_MreC_2"/>
</dbReference>
<dbReference type="KEGG" id="cch:Cag_1166"/>
<dbReference type="eggNOG" id="COG1792">
    <property type="taxonomic scope" value="Bacteria"/>
</dbReference>
<dbReference type="Pfam" id="PF04085">
    <property type="entry name" value="MreC"/>
    <property type="match status" value="1"/>
</dbReference>
<dbReference type="HOGENOM" id="CLU_042663_5_1_10"/>
<dbReference type="InterPro" id="IPR042177">
    <property type="entry name" value="Cell/Rod_1"/>
</dbReference>
<dbReference type="InterPro" id="IPR055342">
    <property type="entry name" value="MreC_beta-barrel_core"/>
</dbReference>
<protein>
    <recommendedName>
        <fullName evidence="2">Cell shape-determining protein MreC</fullName>
    </recommendedName>
    <alternativeName>
        <fullName evidence="4">Cell shape protein MreC</fullName>
    </alternativeName>
</protein>
<feature type="domain" description="Rod shape-determining protein MreC beta-barrel core" evidence="6">
    <location>
        <begin position="113"/>
        <end position="258"/>
    </location>
</feature>
<dbReference type="GO" id="GO:0005886">
    <property type="term" value="C:plasma membrane"/>
    <property type="evidence" value="ECO:0007669"/>
    <property type="project" value="TreeGrafter"/>
</dbReference>
<reference evidence="7" key="1">
    <citation type="submission" date="2005-08" db="EMBL/GenBank/DDBJ databases">
        <title>Complete sequence of Chlorobium chlorochromatii CaD3.</title>
        <authorList>
            <person name="Copeland A."/>
            <person name="Lucas S."/>
            <person name="Lapidus A."/>
            <person name="Barry K."/>
            <person name="Detter J.C."/>
            <person name="Glavina T."/>
            <person name="Hammon N."/>
            <person name="Israni S."/>
            <person name="Pitluck S."/>
            <person name="Bryant D."/>
            <person name="Schmutz J."/>
            <person name="Larimer F."/>
            <person name="Land M."/>
            <person name="Kyrpides N."/>
            <person name="Ivanova N."/>
            <person name="Richardson P."/>
        </authorList>
    </citation>
    <scope>NUCLEOTIDE SEQUENCE [LARGE SCALE GENOMIC DNA]</scope>
    <source>
        <strain evidence="7">CaD3</strain>
    </source>
</reference>
<evidence type="ECO:0000256" key="1">
    <source>
        <dbReference type="ARBA" id="ARBA00009369"/>
    </source>
</evidence>
<dbReference type="EMBL" id="CP000108">
    <property type="protein sequence ID" value="ABB28428.1"/>
    <property type="molecule type" value="Genomic_DNA"/>
</dbReference>
<keyword evidence="3" id="KW-0133">Cell shape</keyword>
<comment type="similarity">
    <text evidence="1">Belongs to the MreC family.</text>
</comment>